<keyword evidence="1" id="KW-0802">TPR repeat</keyword>
<dbReference type="RefSeq" id="WP_104642502.1">
    <property type="nucleotide sequence ID" value="NZ_AQGW01000020.1"/>
</dbReference>
<reference evidence="3 6" key="1">
    <citation type="submission" date="2015-06" db="EMBL/GenBank/DDBJ databases">
        <title>Genome sequence of Pseudoalteromonas carrageenovora.</title>
        <authorList>
            <person name="Xie B.-B."/>
            <person name="Rong J.-C."/>
            <person name="Qin Q.-L."/>
            <person name="Zhang Y.-Z."/>
        </authorList>
    </citation>
    <scope>NUCLEOTIDE SEQUENCE [LARGE SCALE GENOMIC DNA]</scope>
    <source>
        <strain evidence="3 6">IAM 12662</strain>
    </source>
</reference>
<evidence type="ECO:0000313" key="6">
    <source>
        <dbReference type="Proteomes" id="UP000615003"/>
    </source>
</evidence>
<dbReference type="EMBL" id="LT965928">
    <property type="protein sequence ID" value="SOU40687.1"/>
    <property type="molecule type" value="Genomic_DNA"/>
</dbReference>
<dbReference type="SUPFAM" id="SSF48452">
    <property type="entry name" value="TPR-like"/>
    <property type="match status" value="1"/>
</dbReference>
<keyword evidence="6" id="KW-1185">Reference proteome</keyword>
<sequence>MRRSIILSFCCILSGCSTMGFNDLFNDYATQMTPVRHAIENNNLEEAQSLIAKNSAMHSSYLLNQLEQARLNDLANAPSDAQTKFENVYTQMQNKREAAKVQLSAGLEQSNALFTNDSAITYVPPAYEMSMLHSFKALNYVYKNDIEGALVEVRRANKVQVDALAENQTDIDSTVKEAQQHYPSMSNVTRDVKNGFQNAYTFYLSALLYQSAKQYDDAYIDYKKALAIQPDNIYLQRDVMRLAKKQGFDQDLAEFKKRYSDASSISANQGEVVVLFEQGLVPKQDEFKLRLPIYTSGGDARFYSLAMPVYKDNAYVRGVNNINIDSQSLELSPLVHIEALAAKTLEEQIPAKVARQVLRLVAKEKVRAELARSAGDVGNILANIYNLASEQADTRSWLTLPNQISVARSSVNAGEHLVNIGNHPPINFTVSKQRLTLIYLTSINNYFNYHVVQL</sequence>
<keyword evidence="4" id="KW-0489">Methyltransferase</keyword>
<protein>
    <submittedName>
        <fullName evidence="4">Adenine DNA methylase</fullName>
    </submittedName>
</protein>
<proteinExistence type="predicted"/>
<evidence type="ECO:0000256" key="2">
    <source>
        <dbReference type="SAM" id="SignalP"/>
    </source>
</evidence>
<dbReference type="PROSITE" id="PS51257">
    <property type="entry name" value="PROKAR_LIPOPROTEIN"/>
    <property type="match status" value="1"/>
</dbReference>
<organism evidence="4 5">
    <name type="scientific">Pseudoalteromonas carrageenovora IAM 12662</name>
    <dbReference type="NCBI Taxonomy" id="1314868"/>
    <lineage>
        <taxon>Bacteria</taxon>
        <taxon>Pseudomonadati</taxon>
        <taxon>Pseudomonadota</taxon>
        <taxon>Gammaproteobacteria</taxon>
        <taxon>Alteromonadales</taxon>
        <taxon>Pseudoalteromonadaceae</taxon>
        <taxon>Pseudoalteromonas</taxon>
    </lineage>
</organism>
<dbReference type="PROSITE" id="PS50005">
    <property type="entry name" value="TPR"/>
    <property type="match status" value="1"/>
</dbReference>
<dbReference type="Proteomes" id="UP000238288">
    <property type="component" value="Chromosome PCAR9a"/>
</dbReference>
<feature type="chain" id="PRO_5014391348" evidence="2">
    <location>
        <begin position="23"/>
        <end position="454"/>
    </location>
</feature>
<feature type="repeat" description="TPR" evidence="1">
    <location>
        <begin position="199"/>
        <end position="232"/>
    </location>
</feature>
<dbReference type="Gene3D" id="1.25.40.10">
    <property type="entry name" value="Tetratricopeptide repeat domain"/>
    <property type="match status" value="1"/>
</dbReference>
<dbReference type="OrthoDB" id="9769023at2"/>
<accession>A0A2K4X8P7</accession>
<dbReference type="GeneID" id="93663347"/>
<gene>
    <name evidence="4" type="ORF">PCAR9_A21139</name>
    <name evidence="3" type="ORF">PCARR_a1301</name>
</gene>
<name>A0A2K4X8P7_PSEVC</name>
<evidence type="ECO:0000313" key="3">
    <source>
        <dbReference type="EMBL" id="MBE0383020.1"/>
    </source>
</evidence>
<keyword evidence="2" id="KW-0732">Signal</keyword>
<dbReference type="InterPro" id="IPR019734">
    <property type="entry name" value="TPR_rpt"/>
</dbReference>
<dbReference type="AlphaFoldDB" id="A0A2K4X8P7"/>
<evidence type="ECO:0000313" key="5">
    <source>
        <dbReference type="Proteomes" id="UP000238288"/>
    </source>
</evidence>
<dbReference type="GO" id="GO:0032259">
    <property type="term" value="P:methylation"/>
    <property type="evidence" value="ECO:0007669"/>
    <property type="project" value="UniProtKB-KW"/>
</dbReference>
<dbReference type="SMART" id="SM00028">
    <property type="entry name" value="TPR"/>
    <property type="match status" value="1"/>
</dbReference>
<dbReference type="InterPro" id="IPR011990">
    <property type="entry name" value="TPR-like_helical_dom_sf"/>
</dbReference>
<dbReference type="Proteomes" id="UP000615003">
    <property type="component" value="Unassembled WGS sequence"/>
</dbReference>
<keyword evidence="4" id="KW-0808">Transferase</keyword>
<evidence type="ECO:0000256" key="1">
    <source>
        <dbReference type="PROSITE-ProRule" id="PRU00339"/>
    </source>
</evidence>
<dbReference type="GO" id="GO:0008168">
    <property type="term" value="F:methyltransferase activity"/>
    <property type="evidence" value="ECO:0007669"/>
    <property type="project" value="UniProtKB-KW"/>
</dbReference>
<feature type="signal peptide" evidence="2">
    <location>
        <begin position="1"/>
        <end position="22"/>
    </location>
</feature>
<reference evidence="4 5" key="2">
    <citation type="submission" date="2017-11" db="EMBL/GenBank/DDBJ databases">
        <authorList>
            <person name="Han C.G."/>
        </authorList>
    </citation>
    <scope>NUCLEOTIDE SEQUENCE [LARGE SCALE GENOMIC DNA]</scope>
    <source>
        <strain evidence="5">ATCC 43555</strain>
        <strain evidence="4">ATCC43555</strain>
    </source>
</reference>
<dbReference type="EMBL" id="AQGW01000020">
    <property type="protein sequence ID" value="MBE0383020.1"/>
    <property type="molecule type" value="Genomic_DNA"/>
</dbReference>
<evidence type="ECO:0000313" key="4">
    <source>
        <dbReference type="EMBL" id="SOU40687.1"/>
    </source>
</evidence>